<evidence type="ECO:0000256" key="2">
    <source>
        <dbReference type="SAM" id="MobiDB-lite"/>
    </source>
</evidence>
<name>A0A914YT10_9BILA</name>
<dbReference type="Proteomes" id="UP000887577">
    <property type="component" value="Unplaced"/>
</dbReference>
<evidence type="ECO:0000313" key="4">
    <source>
        <dbReference type="WBParaSite" id="PSU_v2.g20573.t1"/>
    </source>
</evidence>
<reference evidence="4" key="1">
    <citation type="submission" date="2022-11" db="UniProtKB">
        <authorList>
            <consortium name="WormBaseParasite"/>
        </authorList>
    </citation>
    <scope>IDENTIFICATION</scope>
</reference>
<keyword evidence="1" id="KW-0175">Coiled coil</keyword>
<dbReference type="AlphaFoldDB" id="A0A914YT10"/>
<feature type="region of interest" description="Disordered" evidence="2">
    <location>
        <begin position="1"/>
        <end position="55"/>
    </location>
</feature>
<evidence type="ECO:0000313" key="3">
    <source>
        <dbReference type="Proteomes" id="UP000887577"/>
    </source>
</evidence>
<protein>
    <submittedName>
        <fullName evidence="4">Uncharacterized protein</fullName>
    </submittedName>
</protein>
<proteinExistence type="predicted"/>
<organism evidence="3 4">
    <name type="scientific">Panagrolaimus superbus</name>
    <dbReference type="NCBI Taxonomy" id="310955"/>
    <lineage>
        <taxon>Eukaryota</taxon>
        <taxon>Metazoa</taxon>
        <taxon>Ecdysozoa</taxon>
        <taxon>Nematoda</taxon>
        <taxon>Chromadorea</taxon>
        <taxon>Rhabditida</taxon>
        <taxon>Tylenchina</taxon>
        <taxon>Panagrolaimomorpha</taxon>
        <taxon>Panagrolaimoidea</taxon>
        <taxon>Panagrolaimidae</taxon>
        <taxon>Panagrolaimus</taxon>
    </lineage>
</organism>
<dbReference type="WBParaSite" id="PSU_v2.g20573.t1">
    <property type="protein sequence ID" value="PSU_v2.g20573.t1"/>
    <property type="gene ID" value="PSU_v2.g20573"/>
</dbReference>
<feature type="compositionally biased region" description="Polar residues" evidence="2">
    <location>
        <begin position="22"/>
        <end position="55"/>
    </location>
</feature>
<accession>A0A914YT10</accession>
<sequence length="229" mass="25718">MNISPQTRNRLYGISATPPPKSFNQSTFGSSLPVSTSVPKSMQSQRSSPYPFNKPIPNTCSSVDVQSKLPFMRKLKNRLSFSAKHKTKSNGPMHQGTSAWISESPPSLLSVTATTSGESSSFDDDTTFDDNVFMDDLNDARHDSSFSQSDSPCPKYLQEIGMLALNKRNVKKAISNIHGRIELRETSIAALEKMLEFEKRQLKGYHNELIEAEKTFVQLCQREEKLMEF</sequence>
<feature type="coiled-coil region" evidence="1">
    <location>
        <begin position="188"/>
        <end position="215"/>
    </location>
</feature>
<keyword evidence="3" id="KW-1185">Reference proteome</keyword>
<evidence type="ECO:0000256" key="1">
    <source>
        <dbReference type="SAM" id="Coils"/>
    </source>
</evidence>